<dbReference type="EMBL" id="CAJFCJ010000006">
    <property type="protein sequence ID" value="CAD5115983.1"/>
    <property type="molecule type" value="Genomic_DNA"/>
</dbReference>
<evidence type="ECO:0000313" key="1">
    <source>
        <dbReference type="EMBL" id="CAD5115983.1"/>
    </source>
</evidence>
<dbReference type="InterPro" id="IPR008979">
    <property type="entry name" value="Galactose-bd-like_sf"/>
</dbReference>
<reference evidence="1 2" key="1">
    <citation type="submission" date="2020-08" db="EMBL/GenBank/DDBJ databases">
        <authorList>
            <person name="Hejnol A."/>
        </authorList>
    </citation>
    <scope>NUCLEOTIDE SEQUENCE [LARGE SCALE GENOMIC DNA]</scope>
</reference>
<proteinExistence type="predicted"/>
<dbReference type="Proteomes" id="UP000549394">
    <property type="component" value="Unassembled WGS sequence"/>
</dbReference>
<name>A0A7I8VI53_9ANNE</name>
<dbReference type="Gene3D" id="2.60.120.260">
    <property type="entry name" value="Galactose-binding domain-like"/>
    <property type="match status" value="1"/>
</dbReference>
<dbReference type="AlphaFoldDB" id="A0A7I8VI53"/>
<sequence>MFSDSITYMKQISASNDKSYSAWRVHLFDNSYYKFFSTVDHWLAIHLVGLYSVEFVDILPNPNVQYMFFISVTNYHPSAFWPSPEKEECGSFNATRAEMYTVKCRNRGVIGEFLVVQVHMVENQNGYIRYISAYGKYIGPTKNNTNAALEKPAWFGKLVSSAKSEAFVTDDLISYSASIIRNFPNPWVMIDLLNNYVVHYMTYNFDRHNNRNKEYANLKGHITQKPILVGTNIDVDQFNCFENNKISDSGRYMGWSCFEPYPIGRFALFFISSSDTMYIRETGVYGVKLATPLAKLTSVNVNTIDPAITSSLHKSHPIQAIDNSYLAHIYDQVHSCGRVKDATESRYSINLDSIYDVYQILVIFPMENINLFLEVVVGVETVEFLPEINVCGVTKNIGRMPYYFNCSHGTTGNRISLYKSQGYIQICEVKVYGVKSEVKSRERLKATLFYNLQFNQISKCSINSGLIMIFDKIATVYGIAIQFEMIPKDYEIHLMNGPSKILCKAGNNNTYDMTELKNTKYIYFHCDEKFYADTVIFQSKDLAEQVQICNATAIVDSNSIISVNFIDNDDNEEDDEDDDKDDDEEIVKDSVLFAFK</sequence>
<dbReference type="SUPFAM" id="SSF49785">
    <property type="entry name" value="Galactose-binding domain-like"/>
    <property type="match status" value="1"/>
</dbReference>
<gene>
    <name evidence="1" type="ORF">DGYR_LOCUS4662</name>
</gene>
<comment type="caution">
    <text evidence="1">The sequence shown here is derived from an EMBL/GenBank/DDBJ whole genome shotgun (WGS) entry which is preliminary data.</text>
</comment>
<keyword evidence="2" id="KW-1185">Reference proteome</keyword>
<organism evidence="1 2">
    <name type="scientific">Dimorphilus gyrociliatus</name>
    <dbReference type="NCBI Taxonomy" id="2664684"/>
    <lineage>
        <taxon>Eukaryota</taxon>
        <taxon>Metazoa</taxon>
        <taxon>Spiralia</taxon>
        <taxon>Lophotrochozoa</taxon>
        <taxon>Annelida</taxon>
        <taxon>Polychaeta</taxon>
        <taxon>Polychaeta incertae sedis</taxon>
        <taxon>Dinophilidae</taxon>
        <taxon>Dimorphilus</taxon>
    </lineage>
</organism>
<accession>A0A7I8VI53</accession>
<protein>
    <submittedName>
        <fullName evidence="1">DgyrCDS4914</fullName>
    </submittedName>
</protein>
<evidence type="ECO:0000313" key="2">
    <source>
        <dbReference type="Proteomes" id="UP000549394"/>
    </source>
</evidence>